<comment type="caution">
    <text evidence="2">The sequence shown here is derived from an EMBL/GenBank/DDBJ whole genome shotgun (WGS) entry which is preliminary data.</text>
</comment>
<feature type="region of interest" description="Disordered" evidence="1">
    <location>
        <begin position="1"/>
        <end position="26"/>
    </location>
</feature>
<dbReference type="OrthoDB" id="2416294at2759"/>
<evidence type="ECO:0000256" key="1">
    <source>
        <dbReference type="SAM" id="MobiDB-lite"/>
    </source>
</evidence>
<dbReference type="Proteomes" id="UP000789570">
    <property type="component" value="Unassembled WGS sequence"/>
</dbReference>
<proteinExistence type="predicted"/>
<dbReference type="EMBL" id="CAJVPQ010003392">
    <property type="protein sequence ID" value="CAG8626761.1"/>
    <property type="molecule type" value="Genomic_DNA"/>
</dbReference>
<evidence type="ECO:0000313" key="3">
    <source>
        <dbReference type="Proteomes" id="UP000789570"/>
    </source>
</evidence>
<keyword evidence="3" id="KW-1185">Reference proteome</keyword>
<gene>
    <name evidence="2" type="ORF">FCALED_LOCUS9848</name>
</gene>
<evidence type="ECO:0000313" key="2">
    <source>
        <dbReference type="EMBL" id="CAG8626761.1"/>
    </source>
</evidence>
<name>A0A9N9D8V8_9GLOM</name>
<dbReference type="AlphaFoldDB" id="A0A9N9D8V8"/>
<accession>A0A9N9D8V8</accession>
<reference evidence="2" key="1">
    <citation type="submission" date="2021-06" db="EMBL/GenBank/DDBJ databases">
        <authorList>
            <person name="Kallberg Y."/>
            <person name="Tangrot J."/>
            <person name="Rosling A."/>
        </authorList>
    </citation>
    <scope>NUCLEOTIDE SEQUENCE</scope>
    <source>
        <strain evidence="2">UK204</strain>
    </source>
</reference>
<feature type="non-terminal residue" evidence="2">
    <location>
        <position position="98"/>
    </location>
</feature>
<sequence length="98" mass="11627">YSTTHRNDYTTHTADGSNFTHSPRNDLNNYHNNCQFNNIKNYDTSSIQTQSLRDNEDEVFRLYIDAYRKGLNAKQAEYAIKKYKRHRVISQSIFEELS</sequence>
<organism evidence="2 3">
    <name type="scientific">Funneliformis caledonium</name>
    <dbReference type="NCBI Taxonomy" id="1117310"/>
    <lineage>
        <taxon>Eukaryota</taxon>
        <taxon>Fungi</taxon>
        <taxon>Fungi incertae sedis</taxon>
        <taxon>Mucoromycota</taxon>
        <taxon>Glomeromycotina</taxon>
        <taxon>Glomeromycetes</taxon>
        <taxon>Glomerales</taxon>
        <taxon>Glomeraceae</taxon>
        <taxon>Funneliformis</taxon>
    </lineage>
</organism>
<protein>
    <submittedName>
        <fullName evidence="2">16455_t:CDS:1</fullName>
    </submittedName>
</protein>
<feature type="compositionally biased region" description="Polar residues" evidence="1">
    <location>
        <begin position="10"/>
        <end position="26"/>
    </location>
</feature>